<name>A0A8J8NF79_HALGN</name>
<proteinExistence type="predicted"/>
<dbReference type="Proteomes" id="UP000785679">
    <property type="component" value="Unassembled WGS sequence"/>
</dbReference>
<dbReference type="EMBL" id="RRYP01017752">
    <property type="protein sequence ID" value="TNV73966.1"/>
    <property type="molecule type" value="Genomic_DNA"/>
</dbReference>
<protein>
    <submittedName>
        <fullName evidence="3">Uncharacterized protein</fullName>
    </submittedName>
</protein>
<evidence type="ECO:0000256" key="2">
    <source>
        <dbReference type="SAM" id="MobiDB-lite"/>
    </source>
</evidence>
<organism evidence="3 4">
    <name type="scientific">Halteria grandinella</name>
    <dbReference type="NCBI Taxonomy" id="5974"/>
    <lineage>
        <taxon>Eukaryota</taxon>
        <taxon>Sar</taxon>
        <taxon>Alveolata</taxon>
        <taxon>Ciliophora</taxon>
        <taxon>Intramacronucleata</taxon>
        <taxon>Spirotrichea</taxon>
        <taxon>Stichotrichia</taxon>
        <taxon>Sporadotrichida</taxon>
        <taxon>Halteriidae</taxon>
        <taxon>Halteria</taxon>
    </lineage>
</organism>
<evidence type="ECO:0000256" key="1">
    <source>
        <dbReference type="SAM" id="Coils"/>
    </source>
</evidence>
<dbReference type="OrthoDB" id="10258608at2759"/>
<feature type="coiled-coil region" evidence="1">
    <location>
        <begin position="252"/>
        <end position="279"/>
    </location>
</feature>
<reference evidence="3" key="1">
    <citation type="submission" date="2019-06" db="EMBL/GenBank/DDBJ databases">
        <authorList>
            <person name="Zheng W."/>
        </authorList>
    </citation>
    <scope>NUCLEOTIDE SEQUENCE</scope>
    <source>
        <strain evidence="3">QDHG01</strain>
    </source>
</reference>
<feature type="region of interest" description="Disordered" evidence="2">
    <location>
        <begin position="1"/>
        <end position="36"/>
    </location>
</feature>
<comment type="caution">
    <text evidence="3">The sequence shown here is derived from an EMBL/GenBank/DDBJ whole genome shotgun (WGS) entry which is preliminary data.</text>
</comment>
<keyword evidence="1" id="KW-0175">Coiled coil</keyword>
<gene>
    <name evidence="3" type="ORF">FGO68_gene2674</name>
</gene>
<accession>A0A8J8NF79</accession>
<evidence type="ECO:0000313" key="4">
    <source>
        <dbReference type="Proteomes" id="UP000785679"/>
    </source>
</evidence>
<keyword evidence="4" id="KW-1185">Reference proteome</keyword>
<evidence type="ECO:0000313" key="3">
    <source>
        <dbReference type="EMBL" id="TNV73966.1"/>
    </source>
</evidence>
<dbReference type="AlphaFoldDB" id="A0A8J8NF79"/>
<sequence length="505" mass="56859">MLNQSLKAKSSPFDAPLSTTQSSGDKNDATTPTAAAKGGADYEVISSDTSVDSIDTQGGLGDLHIEVLSKESNPIKLRVNEAINRHQIFQLHLQLSHELIGKKGGNAVAHILKDVQKVMSEFIEENVLTLEGGYRLFDEALFLHSIRGFINTQASILRTYQKTPKFLRLSLLLILKSQKRKLDHEEEPTQDSAQEIALIQQQISLFQVISQNMSQLSPGLPFDLVTLAVEVFTKLKLPTLMRLKNPRIQKIIEDCTQVVDNLTESLQKQQEIASEAKEDVWLKLISCIQDKLLLNPCTHQFSGLTLQIFNLIKSAILCHPFNLGSQNYSVVKRLFSEILQKQSLDNLKVAMKKIEVKDEQKSENVIGILSDSDEGDESDANFKLEQVCLIAVTNLSDVFIYYISSIFKTRSEATEEPKIQTLTYLWLNLLKQLLNFVEKGNQLKLDGLVVCAHDNIKRVVEFMIQQEIISEEKTGALWTKTWDTIGAFFTDMKEQVVATQPVQQQ</sequence>